<keyword evidence="1" id="KW-0472">Membrane</keyword>
<accession>A0A172WH63</accession>
<dbReference type="AlphaFoldDB" id="A0A172WH63"/>
<dbReference type="KEGG" id="tpie:A7C91_05630"/>
<dbReference type="Proteomes" id="UP000076969">
    <property type="component" value="Chromosome"/>
</dbReference>
<sequence>MDFALFMERYGYRILVLVFGAAILGIMLAPFVMTFWAFSSGIAAAVIAVIVLAIGIALMVVPKFWNFADKMRQTHVIKDWNEEK</sequence>
<feature type="transmembrane region" description="Helical" evidence="1">
    <location>
        <begin position="12"/>
        <end position="36"/>
    </location>
</feature>
<feature type="transmembrane region" description="Helical" evidence="1">
    <location>
        <begin position="42"/>
        <end position="61"/>
    </location>
</feature>
<keyword evidence="1" id="KW-0812">Transmembrane</keyword>
<keyword evidence="1" id="KW-1133">Transmembrane helix</keyword>
<evidence type="ECO:0000313" key="3">
    <source>
        <dbReference type="Proteomes" id="UP000076969"/>
    </source>
</evidence>
<keyword evidence="3" id="KW-1185">Reference proteome</keyword>
<proteinExistence type="predicted"/>
<gene>
    <name evidence="2" type="ORF">A7C91_05630</name>
</gene>
<reference evidence="3" key="1">
    <citation type="journal article" date="2016" name="Syst. Appl. Microbiol.">
        <title>Thermococcus piezophilus sp. nov., a novel hyperthermophilic and piezophilic archaeon with a broad pressure range for growth, isolated from a deepest hydrothermal vent at the Mid-Cayman Rise.</title>
        <authorList>
            <person name="Dalmasso C."/>
            <person name="Oger P."/>
            <person name="Selva G."/>
            <person name="Courtine D."/>
            <person name="L'Haridon S."/>
            <person name="Garlaschelli A."/>
            <person name="Roussel E."/>
            <person name="Miyazaki J."/>
            <person name="Reveillaud J."/>
            <person name="Jebbar M."/>
            <person name="Takai K."/>
            <person name="Maignien L."/>
            <person name="Alain K."/>
        </authorList>
    </citation>
    <scope>NUCLEOTIDE SEQUENCE [LARGE SCALE GENOMIC DNA]</scope>
    <source>
        <strain evidence="3">CDGS</strain>
    </source>
</reference>
<dbReference type="EMBL" id="CP015520">
    <property type="protein sequence ID" value="ANF22709.1"/>
    <property type="molecule type" value="Genomic_DNA"/>
</dbReference>
<organism evidence="2 3">
    <name type="scientific">Thermococcus piezophilus</name>
    <dbReference type="NCBI Taxonomy" id="1712654"/>
    <lineage>
        <taxon>Archaea</taxon>
        <taxon>Methanobacteriati</taxon>
        <taxon>Methanobacteriota</taxon>
        <taxon>Thermococci</taxon>
        <taxon>Thermococcales</taxon>
        <taxon>Thermococcaceae</taxon>
        <taxon>Thermococcus</taxon>
    </lineage>
</organism>
<evidence type="ECO:0000313" key="2">
    <source>
        <dbReference type="EMBL" id="ANF22709.1"/>
    </source>
</evidence>
<name>A0A172WH63_9EURY</name>
<dbReference type="OrthoDB" id="98755at2157"/>
<evidence type="ECO:0000256" key="1">
    <source>
        <dbReference type="SAM" id="Phobius"/>
    </source>
</evidence>
<protein>
    <submittedName>
        <fullName evidence="2">Uncharacterized protein</fullName>
    </submittedName>
</protein>
<dbReference type="GeneID" id="28495654"/>
<dbReference type="RefSeq" id="WP_068665674.1">
    <property type="nucleotide sequence ID" value="NZ_CP015520.1"/>
</dbReference>